<evidence type="ECO:0000313" key="2">
    <source>
        <dbReference type="EMBL" id="TGN41678.1"/>
    </source>
</evidence>
<accession>A0A4Z1C397</accession>
<evidence type="ECO:0000313" key="3">
    <source>
        <dbReference type="Proteomes" id="UP000298325"/>
    </source>
</evidence>
<keyword evidence="1" id="KW-0732">Signal</keyword>
<feature type="chain" id="PRO_5021286616" description="Transporter substrate-binding domain-containing protein" evidence="1">
    <location>
        <begin position="25"/>
        <end position="306"/>
    </location>
</feature>
<evidence type="ECO:0008006" key="4">
    <source>
        <dbReference type="Google" id="ProtNLM"/>
    </source>
</evidence>
<dbReference type="AlphaFoldDB" id="A0A4Z1C397"/>
<reference evidence="2 3" key="1">
    <citation type="submission" date="2019-04" db="EMBL/GenBank/DDBJ databases">
        <authorList>
            <person name="Park S."/>
            <person name="Yoon J.-H."/>
        </authorList>
    </citation>
    <scope>NUCLEOTIDE SEQUENCE [LARGE SCALE GENOMIC DNA]</scope>
    <source>
        <strain evidence="2 3">HJM-18</strain>
    </source>
</reference>
<name>A0A4Z1C397_9GAMM</name>
<dbReference type="EMBL" id="SRPF01000001">
    <property type="protein sequence ID" value="TGN41678.1"/>
    <property type="molecule type" value="Genomic_DNA"/>
</dbReference>
<feature type="signal peptide" evidence="1">
    <location>
        <begin position="1"/>
        <end position="24"/>
    </location>
</feature>
<comment type="caution">
    <text evidence="2">The sequence shown here is derived from an EMBL/GenBank/DDBJ whole genome shotgun (WGS) entry which is preliminary data.</text>
</comment>
<dbReference type="RefSeq" id="WP_135802063.1">
    <property type="nucleotide sequence ID" value="NZ_SRPF01000001.1"/>
</dbReference>
<dbReference type="SUPFAM" id="SSF53850">
    <property type="entry name" value="Periplasmic binding protein-like II"/>
    <property type="match status" value="1"/>
</dbReference>
<sequence length="306" mass="34617">MKSRQGVVALLFVLALQILAPARAQTEQVQGPDDSDNRFLLWYRNYDSPPVRALVSLAFEKTPEYGPVVLGRSPEMSQGRALRELVNSDSSLVHIANVASNVERESDLTAIALPIDGGLLGLRVCVVRRDDLPKFSGITSIADLSDRGIRIGQGTHWPDTSVLRVNGIEVVTHARYEILFRMLDNDRFECFARGVSEVLYDLRLVNNPDYIIEPDLLFAYAMPSYFFVGKHNQDVAHRLQLGMERAILDGSFADYLDRFYGRAIEDLNLGARQILVLDNPFLSEDSWRIGQRTLEDLRARVDRLRR</sequence>
<dbReference type="OrthoDB" id="547680at2"/>
<keyword evidence="3" id="KW-1185">Reference proteome</keyword>
<proteinExistence type="predicted"/>
<organism evidence="2 3">
    <name type="scientific">Marinobacter confluentis</name>
    <dbReference type="NCBI Taxonomy" id="1697557"/>
    <lineage>
        <taxon>Bacteria</taxon>
        <taxon>Pseudomonadati</taxon>
        <taxon>Pseudomonadota</taxon>
        <taxon>Gammaproteobacteria</taxon>
        <taxon>Pseudomonadales</taxon>
        <taxon>Marinobacteraceae</taxon>
        <taxon>Marinobacter</taxon>
    </lineage>
</organism>
<dbReference type="Proteomes" id="UP000298325">
    <property type="component" value="Unassembled WGS sequence"/>
</dbReference>
<gene>
    <name evidence="2" type="ORF">E5Q11_03885</name>
</gene>
<protein>
    <recommendedName>
        <fullName evidence="4">Transporter substrate-binding domain-containing protein</fullName>
    </recommendedName>
</protein>
<evidence type="ECO:0000256" key="1">
    <source>
        <dbReference type="SAM" id="SignalP"/>
    </source>
</evidence>